<evidence type="ECO:0000313" key="6">
    <source>
        <dbReference type="Proteomes" id="UP000030762"/>
    </source>
</evidence>
<protein>
    <submittedName>
        <fullName evidence="5">Uncharacterized protein</fullName>
    </submittedName>
</protein>
<feature type="signal peptide" evidence="4">
    <location>
        <begin position="1"/>
        <end position="17"/>
    </location>
</feature>
<sequence>MHATLVGLALLSRTLLATPCPYSDVNASVLLAADATCAGGRTEVCGVSSACVLLDGDLDNGLSTFTGFGSLGNLSNYVHSHLTMGASASMTFAAAFLPSYLTFIAFEDIGLVNLSTSRSPWSANVTHLSIVNGALDATTFSWPCNLTSLTLRKNNLSDAPPHLPSTLTTMVVEDNHLHRLPPVMPRLEHLHLDANNMTTITDVDWSNLVTIRLGRNPIDTIARVKFSSSLRFFACDDCPVEQFTLTPTSFRALDALPAWDGNTSCLTGFYMTRNITLDSSACAKLQGTVVPLWAGKAPLLSFHVCLVQDASGAGAASLPSLSAGTGLAIGGIVSAFAIVLLVVVLDLKRRQCQGEATYDDAYATVQPSPTRHAQTVYVYPSRDMYYTWFPGTATDLFVNDYGDWHFVDRNDDGSLAVAVTIEPTTHALVASI</sequence>
<organism evidence="5 6">
    <name type="scientific">Saprolegnia diclina (strain VS20)</name>
    <dbReference type="NCBI Taxonomy" id="1156394"/>
    <lineage>
        <taxon>Eukaryota</taxon>
        <taxon>Sar</taxon>
        <taxon>Stramenopiles</taxon>
        <taxon>Oomycota</taxon>
        <taxon>Saprolegniomycetes</taxon>
        <taxon>Saprolegniales</taxon>
        <taxon>Saprolegniaceae</taxon>
        <taxon>Saprolegnia</taxon>
    </lineage>
</organism>
<dbReference type="EMBL" id="JH767186">
    <property type="protein sequence ID" value="EQC29200.1"/>
    <property type="molecule type" value="Genomic_DNA"/>
</dbReference>
<dbReference type="OMA" id="FFACDDC"/>
<keyword evidence="3" id="KW-1133">Transmembrane helix</keyword>
<keyword evidence="3" id="KW-0812">Transmembrane</keyword>
<evidence type="ECO:0000313" key="5">
    <source>
        <dbReference type="EMBL" id="EQC29200.1"/>
    </source>
</evidence>
<evidence type="ECO:0000256" key="1">
    <source>
        <dbReference type="ARBA" id="ARBA00022614"/>
    </source>
</evidence>
<keyword evidence="1" id="KW-0433">Leucine-rich repeat</keyword>
<name>T0Q6V5_SAPDV</name>
<accession>T0Q6V5</accession>
<dbReference type="RefSeq" id="XP_008617378.1">
    <property type="nucleotide sequence ID" value="XM_008619156.1"/>
</dbReference>
<keyword evidence="6" id="KW-1185">Reference proteome</keyword>
<feature type="transmembrane region" description="Helical" evidence="3">
    <location>
        <begin position="326"/>
        <end position="345"/>
    </location>
</feature>
<gene>
    <name evidence="5" type="ORF">SDRG_13073</name>
</gene>
<evidence type="ECO:0000256" key="4">
    <source>
        <dbReference type="SAM" id="SignalP"/>
    </source>
</evidence>
<dbReference type="Proteomes" id="UP000030762">
    <property type="component" value="Unassembled WGS sequence"/>
</dbReference>
<evidence type="ECO:0000256" key="3">
    <source>
        <dbReference type="SAM" id="Phobius"/>
    </source>
</evidence>
<keyword evidence="3" id="KW-0472">Membrane</keyword>
<dbReference type="GeneID" id="19953800"/>
<dbReference type="Gene3D" id="3.80.10.10">
    <property type="entry name" value="Ribonuclease Inhibitor"/>
    <property type="match status" value="1"/>
</dbReference>
<keyword evidence="2" id="KW-0677">Repeat</keyword>
<reference evidence="5 6" key="1">
    <citation type="submission" date="2012-04" db="EMBL/GenBank/DDBJ databases">
        <title>The Genome Sequence of Saprolegnia declina VS20.</title>
        <authorList>
            <consortium name="The Broad Institute Genome Sequencing Platform"/>
            <person name="Russ C."/>
            <person name="Nusbaum C."/>
            <person name="Tyler B."/>
            <person name="van West P."/>
            <person name="Dieguez-Uribeondo J."/>
            <person name="de Bruijn I."/>
            <person name="Tripathy S."/>
            <person name="Jiang R."/>
            <person name="Young S.K."/>
            <person name="Zeng Q."/>
            <person name="Gargeya S."/>
            <person name="Fitzgerald M."/>
            <person name="Haas B."/>
            <person name="Abouelleil A."/>
            <person name="Alvarado L."/>
            <person name="Arachchi H.M."/>
            <person name="Berlin A."/>
            <person name="Chapman S.B."/>
            <person name="Goldberg J."/>
            <person name="Griggs A."/>
            <person name="Gujja S."/>
            <person name="Hansen M."/>
            <person name="Howarth C."/>
            <person name="Imamovic A."/>
            <person name="Larimer J."/>
            <person name="McCowen C."/>
            <person name="Montmayeur A."/>
            <person name="Murphy C."/>
            <person name="Neiman D."/>
            <person name="Pearson M."/>
            <person name="Priest M."/>
            <person name="Roberts A."/>
            <person name="Saif S."/>
            <person name="Shea T."/>
            <person name="Sisk P."/>
            <person name="Sykes S."/>
            <person name="Wortman J."/>
            <person name="Nusbaum C."/>
            <person name="Birren B."/>
        </authorList>
    </citation>
    <scope>NUCLEOTIDE SEQUENCE [LARGE SCALE GENOMIC DNA]</scope>
    <source>
        <strain evidence="5 6">VS20</strain>
    </source>
</reference>
<dbReference type="InterPro" id="IPR051071">
    <property type="entry name" value="LRR-bact_E3_ubiq_ligases"/>
</dbReference>
<dbReference type="PANTHER" id="PTHR47114">
    <property type="match status" value="1"/>
</dbReference>
<dbReference type="InterPro" id="IPR032675">
    <property type="entry name" value="LRR_dom_sf"/>
</dbReference>
<dbReference type="SUPFAM" id="SSF52058">
    <property type="entry name" value="L domain-like"/>
    <property type="match status" value="1"/>
</dbReference>
<feature type="chain" id="PRO_5004569348" evidence="4">
    <location>
        <begin position="18"/>
        <end position="432"/>
    </location>
</feature>
<dbReference type="VEuPathDB" id="FungiDB:SDRG_13073"/>
<keyword evidence="4" id="KW-0732">Signal</keyword>
<dbReference type="OrthoDB" id="1055097at2759"/>
<dbReference type="InParanoid" id="T0Q6V5"/>
<dbReference type="PANTHER" id="PTHR47114:SF2">
    <property type="entry name" value="OLIGODENDROCYTE-MYELIN GLYCOPROTEIN"/>
    <property type="match status" value="1"/>
</dbReference>
<dbReference type="AlphaFoldDB" id="T0Q6V5"/>
<proteinExistence type="predicted"/>
<evidence type="ECO:0000256" key="2">
    <source>
        <dbReference type="ARBA" id="ARBA00022737"/>
    </source>
</evidence>